<organism evidence="1 2">
    <name type="scientific">Novipirellula herctigrandis</name>
    <dbReference type="NCBI Taxonomy" id="2527986"/>
    <lineage>
        <taxon>Bacteria</taxon>
        <taxon>Pseudomonadati</taxon>
        <taxon>Planctomycetota</taxon>
        <taxon>Planctomycetia</taxon>
        <taxon>Pirellulales</taxon>
        <taxon>Pirellulaceae</taxon>
        <taxon>Novipirellula</taxon>
    </lineage>
</organism>
<dbReference type="AlphaFoldDB" id="A0A5C5Z4I4"/>
<proteinExistence type="predicted"/>
<evidence type="ECO:0000313" key="1">
    <source>
        <dbReference type="EMBL" id="TWT81936.1"/>
    </source>
</evidence>
<dbReference type="OrthoDB" id="291034at2"/>
<dbReference type="RefSeq" id="WP_146398135.1">
    <property type="nucleotide sequence ID" value="NZ_SJPJ01000001.1"/>
</dbReference>
<evidence type="ECO:0000313" key="2">
    <source>
        <dbReference type="Proteomes" id="UP000315010"/>
    </source>
</evidence>
<gene>
    <name evidence="1" type="ORF">CA13_33910</name>
</gene>
<reference evidence="1 2" key="1">
    <citation type="submission" date="2019-02" db="EMBL/GenBank/DDBJ databases">
        <title>Deep-cultivation of Planctomycetes and their phenomic and genomic characterization uncovers novel biology.</title>
        <authorList>
            <person name="Wiegand S."/>
            <person name="Jogler M."/>
            <person name="Boedeker C."/>
            <person name="Pinto D."/>
            <person name="Vollmers J."/>
            <person name="Rivas-Marin E."/>
            <person name="Kohn T."/>
            <person name="Peeters S.H."/>
            <person name="Heuer A."/>
            <person name="Rast P."/>
            <person name="Oberbeckmann S."/>
            <person name="Bunk B."/>
            <person name="Jeske O."/>
            <person name="Meyerdierks A."/>
            <person name="Storesund J.E."/>
            <person name="Kallscheuer N."/>
            <person name="Luecker S."/>
            <person name="Lage O.M."/>
            <person name="Pohl T."/>
            <person name="Merkel B.J."/>
            <person name="Hornburger P."/>
            <person name="Mueller R.-W."/>
            <person name="Bruemmer F."/>
            <person name="Labrenz M."/>
            <person name="Spormann A.M."/>
            <person name="Op Den Camp H."/>
            <person name="Overmann J."/>
            <person name="Amann R."/>
            <person name="Jetten M.S.M."/>
            <person name="Mascher T."/>
            <person name="Medema M.H."/>
            <person name="Devos D.P."/>
            <person name="Kaster A.-K."/>
            <person name="Ovreas L."/>
            <person name="Rohde M."/>
            <person name="Galperin M.Y."/>
            <person name="Jogler C."/>
        </authorList>
    </citation>
    <scope>NUCLEOTIDE SEQUENCE [LARGE SCALE GENOMIC DNA]</scope>
    <source>
        <strain evidence="1 2">CA13</strain>
    </source>
</reference>
<protein>
    <submittedName>
        <fullName evidence="1">Uncharacterized protein</fullName>
    </submittedName>
</protein>
<accession>A0A5C5Z4I4</accession>
<keyword evidence="2" id="KW-1185">Reference proteome</keyword>
<name>A0A5C5Z4I4_9BACT</name>
<dbReference type="EMBL" id="SJPJ01000001">
    <property type="protein sequence ID" value="TWT81936.1"/>
    <property type="molecule type" value="Genomic_DNA"/>
</dbReference>
<dbReference type="Proteomes" id="UP000315010">
    <property type="component" value="Unassembled WGS sequence"/>
</dbReference>
<sequence>MDAPIVKIDDKHVPLYRIVWVSDVPHFCGEPDCLHEGDYEVRLDVDDSLWTNAMERDAVVASLNRWCSDPRGEERGEERGDDSDW</sequence>
<comment type="caution">
    <text evidence="1">The sequence shown here is derived from an EMBL/GenBank/DDBJ whole genome shotgun (WGS) entry which is preliminary data.</text>
</comment>